<dbReference type="OrthoDB" id="9028214at2"/>
<dbReference type="InterPro" id="IPR011711">
    <property type="entry name" value="GntR_C"/>
</dbReference>
<dbReference type="InterPro" id="IPR036390">
    <property type="entry name" value="WH_DNA-bd_sf"/>
</dbReference>
<dbReference type="PRINTS" id="PR00035">
    <property type="entry name" value="HTHGNTR"/>
</dbReference>
<name>A0A1I7BH52_9RHOB</name>
<dbReference type="GO" id="GO:0003700">
    <property type="term" value="F:DNA-binding transcription factor activity"/>
    <property type="evidence" value="ECO:0007669"/>
    <property type="project" value="InterPro"/>
</dbReference>
<evidence type="ECO:0000256" key="3">
    <source>
        <dbReference type="ARBA" id="ARBA00023163"/>
    </source>
</evidence>
<dbReference type="SUPFAM" id="SSF48008">
    <property type="entry name" value="GntR ligand-binding domain-like"/>
    <property type="match status" value="1"/>
</dbReference>
<dbReference type="Pfam" id="PF07729">
    <property type="entry name" value="FCD"/>
    <property type="match status" value="1"/>
</dbReference>
<reference evidence="5 6" key="1">
    <citation type="submission" date="2016-10" db="EMBL/GenBank/DDBJ databases">
        <authorList>
            <person name="de Groot N.N."/>
        </authorList>
    </citation>
    <scope>NUCLEOTIDE SEQUENCE [LARGE SCALE GENOMIC DNA]</scope>
    <source>
        <strain evidence="5 6">CGMCC 1.10959</strain>
    </source>
</reference>
<dbReference type="SMART" id="SM00895">
    <property type="entry name" value="FCD"/>
    <property type="match status" value="1"/>
</dbReference>
<keyword evidence="6" id="KW-1185">Reference proteome</keyword>
<feature type="domain" description="HTH gntR-type" evidence="4">
    <location>
        <begin position="3"/>
        <end position="71"/>
    </location>
</feature>
<evidence type="ECO:0000256" key="2">
    <source>
        <dbReference type="ARBA" id="ARBA00023125"/>
    </source>
</evidence>
<proteinExistence type="predicted"/>
<dbReference type="eggNOG" id="COG2186">
    <property type="taxonomic scope" value="Bacteria"/>
</dbReference>
<dbReference type="InterPro" id="IPR008920">
    <property type="entry name" value="TF_FadR/GntR_C"/>
</dbReference>
<dbReference type="SUPFAM" id="SSF46785">
    <property type="entry name" value="Winged helix' DNA-binding domain"/>
    <property type="match status" value="1"/>
</dbReference>
<dbReference type="STRING" id="999627.SAMN05216236_11047"/>
<dbReference type="SMART" id="SM00345">
    <property type="entry name" value="HTH_GNTR"/>
    <property type="match status" value="1"/>
</dbReference>
<dbReference type="CDD" id="cd07377">
    <property type="entry name" value="WHTH_GntR"/>
    <property type="match status" value="1"/>
</dbReference>
<dbReference type="Proteomes" id="UP000182466">
    <property type="component" value="Unassembled WGS sequence"/>
</dbReference>
<dbReference type="InterPro" id="IPR000524">
    <property type="entry name" value="Tscrpt_reg_HTH_GntR"/>
</dbReference>
<gene>
    <name evidence="5" type="ORF">SAMN05216236_11047</name>
</gene>
<keyword evidence="3" id="KW-0804">Transcription</keyword>
<dbReference type="PANTHER" id="PTHR43537:SF5">
    <property type="entry name" value="UXU OPERON TRANSCRIPTIONAL REGULATOR"/>
    <property type="match status" value="1"/>
</dbReference>
<organism evidence="5 6">
    <name type="scientific">Sedimentitalea nanhaiensis</name>
    <dbReference type="NCBI Taxonomy" id="999627"/>
    <lineage>
        <taxon>Bacteria</taxon>
        <taxon>Pseudomonadati</taxon>
        <taxon>Pseudomonadota</taxon>
        <taxon>Alphaproteobacteria</taxon>
        <taxon>Rhodobacterales</taxon>
        <taxon>Paracoccaceae</taxon>
        <taxon>Sedimentitalea</taxon>
    </lineage>
</organism>
<dbReference type="Pfam" id="PF00392">
    <property type="entry name" value="GntR"/>
    <property type="match status" value="1"/>
</dbReference>
<dbReference type="GO" id="GO:0003677">
    <property type="term" value="F:DNA binding"/>
    <property type="evidence" value="ECO:0007669"/>
    <property type="project" value="UniProtKB-KW"/>
</dbReference>
<evidence type="ECO:0000313" key="5">
    <source>
        <dbReference type="EMBL" id="SFT86467.1"/>
    </source>
</evidence>
<dbReference type="PANTHER" id="PTHR43537">
    <property type="entry name" value="TRANSCRIPTIONAL REGULATOR, GNTR FAMILY"/>
    <property type="match status" value="1"/>
</dbReference>
<dbReference type="AlphaFoldDB" id="A0A1I7BH52"/>
<protein>
    <submittedName>
        <fullName evidence="5">Transcriptional regulator, GntR family</fullName>
    </submittedName>
</protein>
<dbReference type="EMBL" id="FPAW01000010">
    <property type="protein sequence ID" value="SFT86467.1"/>
    <property type="molecule type" value="Genomic_DNA"/>
</dbReference>
<dbReference type="Gene3D" id="1.20.120.530">
    <property type="entry name" value="GntR ligand-binding domain-like"/>
    <property type="match status" value="1"/>
</dbReference>
<dbReference type="InterPro" id="IPR036388">
    <property type="entry name" value="WH-like_DNA-bd_sf"/>
</dbReference>
<keyword evidence="1" id="KW-0805">Transcription regulation</keyword>
<sequence length="227" mass="24693">MNSDPDFEAKQKILSLLDTGELGGSGRLPSERALSERFCIGRRRVRDALAQLEAEGLIWRKQGAGTFAGRAVDPTGALAARIAGETNALQVMEARLCVEPELAALCATRIQPNAVAQLRALAGRMDPCLPNPENELWDSALHRLIAEQACNKPLLTCFAMLDEIRANADWVAFRARARAPGSFQQTLRQHARIIDAIAAGKAEAARAAMQAHLTTRFIALRDEATEL</sequence>
<evidence type="ECO:0000256" key="1">
    <source>
        <dbReference type="ARBA" id="ARBA00023015"/>
    </source>
</evidence>
<dbReference type="PROSITE" id="PS50949">
    <property type="entry name" value="HTH_GNTR"/>
    <property type="match status" value="1"/>
</dbReference>
<evidence type="ECO:0000313" key="6">
    <source>
        <dbReference type="Proteomes" id="UP000182466"/>
    </source>
</evidence>
<keyword evidence="2" id="KW-0238">DNA-binding</keyword>
<accession>A0A1I7BH52</accession>
<dbReference type="Gene3D" id="1.10.10.10">
    <property type="entry name" value="Winged helix-like DNA-binding domain superfamily/Winged helix DNA-binding domain"/>
    <property type="match status" value="1"/>
</dbReference>
<dbReference type="RefSeq" id="WP_027264211.1">
    <property type="nucleotide sequence ID" value="NZ_FPAW01000010.1"/>
</dbReference>
<evidence type="ECO:0000259" key="4">
    <source>
        <dbReference type="PROSITE" id="PS50949"/>
    </source>
</evidence>